<evidence type="ECO:0000256" key="2">
    <source>
        <dbReference type="ARBA" id="ARBA00022771"/>
    </source>
</evidence>
<organism evidence="7 8">
    <name type="scientific">Trichomonas vaginalis (strain ATCC PRA-98 / G3)</name>
    <dbReference type="NCBI Taxonomy" id="412133"/>
    <lineage>
        <taxon>Eukaryota</taxon>
        <taxon>Metamonada</taxon>
        <taxon>Parabasalia</taxon>
        <taxon>Trichomonadida</taxon>
        <taxon>Trichomonadidae</taxon>
        <taxon>Trichomonas</taxon>
    </lineage>
</organism>
<name>A2E1S4_TRIV3</name>
<evidence type="ECO:0000313" key="8">
    <source>
        <dbReference type="Proteomes" id="UP000001542"/>
    </source>
</evidence>
<gene>
    <name evidence="7" type="ORF">TVAG_424350</name>
</gene>
<dbReference type="GO" id="GO:0008270">
    <property type="term" value="F:zinc ion binding"/>
    <property type="evidence" value="ECO:0007669"/>
    <property type="project" value="UniProtKB-KW"/>
</dbReference>
<dbReference type="OMA" id="ESHRYLQ"/>
<dbReference type="EMBL" id="DS113286">
    <property type="protein sequence ID" value="EAY13403.1"/>
    <property type="molecule type" value="Genomic_DNA"/>
</dbReference>
<dbReference type="Pfam" id="PF01753">
    <property type="entry name" value="zf-MYND"/>
    <property type="match status" value="1"/>
</dbReference>
<dbReference type="InParanoid" id="A2E1S4"/>
<reference evidence="7" key="2">
    <citation type="journal article" date="2007" name="Science">
        <title>Draft genome sequence of the sexually transmitted pathogen Trichomonas vaginalis.</title>
        <authorList>
            <person name="Carlton J.M."/>
            <person name="Hirt R.P."/>
            <person name="Silva J.C."/>
            <person name="Delcher A.L."/>
            <person name="Schatz M."/>
            <person name="Zhao Q."/>
            <person name="Wortman J.R."/>
            <person name="Bidwell S.L."/>
            <person name="Alsmark U.C.M."/>
            <person name="Besteiro S."/>
            <person name="Sicheritz-Ponten T."/>
            <person name="Noel C.J."/>
            <person name="Dacks J.B."/>
            <person name="Foster P.G."/>
            <person name="Simillion C."/>
            <person name="Van de Peer Y."/>
            <person name="Miranda-Saavedra D."/>
            <person name="Barton G.J."/>
            <person name="Westrop G.D."/>
            <person name="Mueller S."/>
            <person name="Dessi D."/>
            <person name="Fiori P.L."/>
            <person name="Ren Q."/>
            <person name="Paulsen I."/>
            <person name="Zhang H."/>
            <person name="Bastida-Corcuera F.D."/>
            <person name="Simoes-Barbosa A."/>
            <person name="Brown M.T."/>
            <person name="Hayes R.D."/>
            <person name="Mukherjee M."/>
            <person name="Okumura C.Y."/>
            <person name="Schneider R."/>
            <person name="Smith A.J."/>
            <person name="Vanacova S."/>
            <person name="Villalvazo M."/>
            <person name="Haas B.J."/>
            <person name="Pertea M."/>
            <person name="Feldblyum T.V."/>
            <person name="Utterback T.R."/>
            <person name="Shu C.L."/>
            <person name="Osoegawa K."/>
            <person name="de Jong P.J."/>
            <person name="Hrdy I."/>
            <person name="Horvathova L."/>
            <person name="Zubacova Z."/>
            <person name="Dolezal P."/>
            <person name="Malik S.B."/>
            <person name="Logsdon J.M. Jr."/>
            <person name="Henze K."/>
            <person name="Gupta A."/>
            <person name="Wang C.C."/>
            <person name="Dunne R.L."/>
            <person name="Upcroft J.A."/>
            <person name="Upcroft P."/>
            <person name="White O."/>
            <person name="Salzberg S.L."/>
            <person name="Tang P."/>
            <person name="Chiu C.-H."/>
            <person name="Lee Y.-S."/>
            <person name="Embley T.M."/>
            <person name="Coombs G.H."/>
            <person name="Mottram J.C."/>
            <person name="Tachezy J."/>
            <person name="Fraser-Liggett C.M."/>
            <person name="Johnson P.J."/>
        </authorList>
    </citation>
    <scope>NUCLEOTIDE SEQUENCE [LARGE SCALE GENOMIC DNA]</scope>
    <source>
        <strain evidence="7">G3</strain>
    </source>
</reference>
<dbReference type="SMR" id="A2E1S4"/>
<evidence type="ECO:0000313" key="7">
    <source>
        <dbReference type="EMBL" id="EAY13403.1"/>
    </source>
</evidence>
<dbReference type="RefSeq" id="XP_001325626.1">
    <property type="nucleotide sequence ID" value="XM_001325591.1"/>
</dbReference>
<dbReference type="STRING" id="5722.A2E1S4"/>
<feature type="compositionally biased region" description="Acidic residues" evidence="5">
    <location>
        <begin position="385"/>
        <end position="396"/>
    </location>
</feature>
<feature type="domain" description="MYND-type" evidence="6">
    <location>
        <begin position="44"/>
        <end position="81"/>
    </location>
</feature>
<evidence type="ECO:0000256" key="3">
    <source>
        <dbReference type="ARBA" id="ARBA00022833"/>
    </source>
</evidence>
<dbReference type="VEuPathDB" id="TrichDB:TVAGG3_0304420"/>
<dbReference type="Gene3D" id="1.25.40.10">
    <property type="entry name" value="Tetratricopeptide repeat domain"/>
    <property type="match status" value="2"/>
</dbReference>
<dbReference type="AlphaFoldDB" id="A2E1S4"/>
<keyword evidence="1" id="KW-0479">Metal-binding</keyword>
<evidence type="ECO:0000256" key="1">
    <source>
        <dbReference type="ARBA" id="ARBA00022723"/>
    </source>
</evidence>
<accession>A2E1S4</accession>
<dbReference type="PANTHER" id="PTHR46533:SF1">
    <property type="entry name" value="ZINC FINGER MYND DOMAIN-CONTAINING PROTEIN 12"/>
    <property type="match status" value="1"/>
</dbReference>
<dbReference type="InterPro" id="IPR011990">
    <property type="entry name" value="TPR-like_helical_dom_sf"/>
</dbReference>
<keyword evidence="3" id="KW-0862">Zinc</keyword>
<dbReference type="PROSITE" id="PS50865">
    <property type="entry name" value="ZF_MYND_2"/>
    <property type="match status" value="1"/>
</dbReference>
<dbReference type="Gene3D" id="6.10.140.2220">
    <property type="match status" value="1"/>
</dbReference>
<dbReference type="OrthoDB" id="674604at2759"/>
<dbReference type="PANTHER" id="PTHR46533">
    <property type="entry name" value="ZINC FINGER MYND DOMAIN-CONTAINING PROTEIN 12"/>
    <property type="match status" value="1"/>
</dbReference>
<sequence length="396" mass="44953">MSSQEPLLDGLTPEDGIEFSKKHQLPQLLAHNPLSNPKGMHYNCEICSRESHLQCSLCKRTFYCCAEDQEMDWKSVHSKICPYIAALRAPPPVLSTQEQRSQRAETVIRTKKHVLEICKQEAYRHLIENDPQLAHPACIQALRYASEVYGKNAIELVPPYLLLTEANIAAKYFDKAEENLCQAKWILIQYPKADPSLKSQLSRNFGKLYTSKLQYDKALKHFASDVYFTALQKGPDHIETSVGFYFMGNVFIDKHDNKSAVAIFDKVLTIWTPFLQQCIAPVFNGGQITTPPDFTETNSKLASQIMKKIRSALIEILGPTQIAVAQAIFAHGLLKCVLGEWKDAFRLLAQASQMFEVTAGSEHTLTRESHRYLQLAQKKKKEETMAEDDDDETHFE</sequence>
<dbReference type="InterPro" id="IPR053248">
    <property type="entry name" value="Zinc_finger_MYND_domain"/>
</dbReference>
<reference evidence="7" key="1">
    <citation type="submission" date="2006-10" db="EMBL/GenBank/DDBJ databases">
        <authorList>
            <person name="Amadeo P."/>
            <person name="Zhao Q."/>
            <person name="Wortman J."/>
            <person name="Fraser-Liggett C."/>
            <person name="Carlton J."/>
        </authorList>
    </citation>
    <scope>NUCLEOTIDE SEQUENCE</scope>
    <source>
        <strain evidence="7">G3</strain>
    </source>
</reference>
<protein>
    <submittedName>
        <fullName evidence="7">MYND finger family protein</fullName>
    </submittedName>
</protein>
<dbReference type="InterPro" id="IPR002893">
    <property type="entry name" value="Znf_MYND"/>
</dbReference>
<dbReference type="Proteomes" id="UP000001542">
    <property type="component" value="Unassembled WGS sequence"/>
</dbReference>
<evidence type="ECO:0000256" key="5">
    <source>
        <dbReference type="SAM" id="MobiDB-lite"/>
    </source>
</evidence>
<evidence type="ECO:0000259" key="6">
    <source>
        <dbReference type="PROSITE" id="PS50865"/>
    </source>
</evidence>
<keyword evidence="2 4" id="KW-0863">Zinc-finger</keyword>
<evidence type="ECO:0000256" key="4">
    <source>
        <dbReference type="PROSITE-ProRule" id="PRU00134"/>
    </source>
</evidence>
<feature type="region of interest" description="Disordered" evidence="5">
    <location>
        <begin position="376"/>
        <end position="396"/>
    </location>
</feature>
<dbReference type="eggNOG" id="ENOG502QSY3">
    <property type="taxonomic scope" value="Eukaryota"/>
</dbReference>
<dbReference type="SUPFAM" id="SSF144232">
    <property type="entry name" value="HIT/MYND zinc finger-like"/>
    <property type="match status" value="1"/>
</dbReference>
<dbReference type="KEGG" id="tva:4771382"/>
<proteinExistence type="predicted"/>
<dbReference type="SUPFAM" id="SSF48452">
    <property type="entry name" value="TPR-like"/>
    <property type="match status" value="2"/>
</dbReference>
<dbReference type="VEuPathDB" id="TrichDB:TVAG_424350"/>
<keyword evidence="8" id="KW-1185">Reference proteome</keyword>